<protein>
    <recommendedName>
        <fullName evidence="3">Elongator complex protein 6</fullName>
    </recommendedName>
</protein>
<proteinExistence type="inferred from homology"/>
<keyword evidence="5" id="KW-1185">Reference proteome</keyword>
<evidence type="ECO:0000256" key="3">
    <source>
        <dbReference type="ARBA" id="ARBA00020263"/>
    </source>
</evidence>
<dbReference type="EMBL" id="QNGE01003203">
    <property type="protein sequence ID" value="KAA3674369.1"/>
    <property type="molecule type" value="Genomic_DNA"/>
</dbReference>
<dbReference type="Proteomes" id="UP000324629">
    <property type="component" value="Unassembled WGS sequence"/>
</dbReference>
<reference evidence="4 5" key="1">
    <citation type="journal article" date="2019" name="Gigascience">
        <title>Whole-genome sequence of the oriental lung fluke Paragonimus westermani.</title>
        <authorList>
            <person name="Oey H."/>
            <person name="Zakrzewski M."/>
            <person name="Narain K."/>
            <person name="Devi K.R."/>
            <person name="Agatsuma T."/>
            <person name="Nawaratna S."/>
            <person name="Gobert G.N."/>
            <person name="Jones M.K."/>
            <person name="Ragan M.A."/>
            <person name="McManus D.P."/>
            <person name="Krause L."/>
        </authorList>
    </citation>
    <scope>NUCLEOTIDE SEQUENCE [LARGE SCALE GENOMIC DNA]</scope>
    <source>
        <strain evidence="4 5">IND2009</strain>
    </source>
</reference>
<dbReference type="InterPro" id="IPR018627">
    <property type="entry name" value="ELP6"/>
</dbReference>
<feature type="non-terminal residue" evidence="4">
    <location>
        <position position="1"/>
    </location>
</feature>
<sequence length="300" mass="33424">CLICQYQMDLGAILEQYFRRSTIENEEAKLCLLVSHLDASHEPILCELVGHALYHGLHSPSSVPAEIGEGATDSVSQPIQYCLLIALQKPARFYQRFLTPVVRGHENSCKLSVVDVPEWTQAFVAKSYTDDSSGYLGTFTEKFVEELLRHIRSEVDRFCETMKKTPGVAIVVLDNLTGLADLGFSPRQLERLLTGLRRAVGGNLRIFVGCHIGRAFEDATASELEPAFLHYLSLCRSRASLVLDVRPLATGYTTSLDGEITVQEITNGIIPQSKTTRTFHYKRDGRRVLCYTPGTSKLIT</sequence>
<organism evidence="4 5">
    <name type="scientific">Paragonimus westermani</name>
    <dbReference type="NCBI Taxonomy" id="34504"/>
    <lineage>
        <taxon>Eukaryota</taxon>
        <taxon>Metazoa</taxon>
        <taxon>Spiralia</taxon>
        <taxon>Lophotrochozoa</taxon>
        <taxon>Platyhelminthes</taxon>
        <taxon>Trematoda</taxon>
        <taxon>Digenea</taxon>
        <taxon>Plagiorchiida</taxon>
        <taxon>Troglotremata</taxon>
        <taxon>Troglotrematidae</taxon>
        <taxon>Paragonimus</taxon>
    </lineage>
</organism>
<comment type="pathway">
    <text evidence="1">tRNA modification; 5-methoxycarbonylmethyl-2-thiouridine-tRNA biosynthesis.</text>
</comment>
<evidence type="ECO:0000256" key="1">
    <source>
        <dbReference type="ARBA" id="ARBA00005043"/>
    </source>
</evidence>
<accession>A0A5J4NGJ6</accession>
<dbReference type="InterPro" id="IPR027417">
    <property type="entry name" value="P-loop_NTPase"/>
</dbReference>
<dbReference type="PANTHER" id="PTHR16184">
    <property type="entry name" value="ELONGATOR COMPLEX PROTEIN 6"/>
    <property type="match status" value="1"/>
</dbReference>
<evidence type="ECO:0000256" key="2">
    <source>
        <dbReference type="ARBA" id="ARBA00008837"/>
    </source>
</evidence>
<gene>
    <name evidence="4" type="ORF">DEA37_0001366</name>
</gene>
<dbReference type="AlphaFoldDB" id="A0A5J4NGJ6"/>
<evidence type="ECO:0000313" key="5">
    <source>
        <dbReference type="Proteomes" id="UP000324629"/>
    </source>
</evidence>
<comment type="similarity">
    <text evidence="2">Belongs to the ELP6 family.</text>
</comment>
<dbReference type="PANTHER" id="PTHR16184:SF6">
    <property type="entry name" value="ELONGATOR COMPLEX PROTEIN 6"/>
    <property type="match status" value="1"/>
</dbReference>
<comment type="caution">
    <text evidence="4">The sequence shown here is derived from an EMBL/GenBank/DDBJ whole genome shotgun (WGS) entry which is preliminary data.</text>
</comment>
<name>A0A5J4NGJ6_9TREM</name>
<dbReference type="GO" id="GO:0002098">
    <property type="term" value="P:tRNA wobble uridine modification"/>
    <property type="evidence" value="ECO:0007669"/>
    <property type="project" value="InterPro"/>
</dbReference>
<evidence type="ECO:0000313" key="4">
    <source>
        <dbReference type="EMBL" id="KAA3674369.1"/>
    </source>
</evidence>
<dbReference type="Gene3D" id="3.40.50.300">
    <property type="entry name" value="P-loop containing nucleotide triphosphate hydrolases"/>
    <property type="match status" value="1"/>
</dbReference>
<dbReference type="GO" id="GO:0033588">
    <property type="term" value="C:elongator holoenzyme complex"/>
    <property type="evidence" value="ECO:0007669"/>
    <property type="project" value="InterPro"/>
</dbReference>